<dbReference type="InterPro" id="IPR001509">
    <property type="entry name" value="Epimerase_deHydtase"/>
</dbReference>
<feature type="domain" description="NAD-dependent epimerase/dehydratase" evidence="2">
    <location>
        <begin position="22"/>
        <end position="239"/>
    </location>
</feature>
<comment type="caution">
    <text evidence="3">The sequence shown here is derived from an EMBL/GenBank/DDBJ whole genome shotgun (WGS) entry which is preliminary data.</text>
</comment>
<name>A0A840WIA2_9ACTN</name>
<dbReference type="Proteomes" id="UP000579647">
    <property type="component" value="Unassembled WGS sequence"/>
</dbReference>
<evidence type="ECO:0000256" key="1">
    <source>
        <dbReference type="SAM" id="Phobius"/>
    </source>
</evidence>
<dbReference type="EMBL" id="JACHDO010000001">
    <property type="protein sequence ID" value="MBB5492731.1"/>
    <property type="molecule type" value="Genomic_DNA"/>
</dbReference>
<dbReference type="InterPro" id="IPR002347">
    <property type="entry name" value="SDR_fam"/>
</dbReference>
<evidence type="ECO:0000313" key="4">
    <source>
        <dbReference type="Proteomes" id="UP000579647"/>
    </source>
</evidence>
<organism evidence="3 4">
    <name type="scientific">Nocardiopsis metallicus</name>
    <dbReference type="NCBI Taxonomy" id="179819"/>
    <lineage>
        <taxon>Bacteria</taxon>
        <taxon>Bacillati</taxon>
        <taxon>Actinomycetota</taxon>
        <taxon>Actinomycetes</taxon>
        <taxon>Streptosporangiales</taxon>
        <taxon>Nocardiopsidaceae</taxon>
        <taxon>Nocardiopsis</taxon>
    </lineage>
</organism>
<keyword evidence="4" id="KW-1185">Reference proteome</keyword>
<keyword evidence="1" id="KW-1133">Transmembrane helix</keyword>
<evidence type="ECO:0000313" key="3">
    <source>
        <dbReference type="EMBL" id="MBB5492731.1"/>
    </source>
</evidence>
<keyword evidence="1" id="KW-0472">Membrane</keyword>
<accession>A0A840WIA2</accession>
<proteinExistence type="predicted"/>
<gene>
    <name evidence="3" type="ORF">HNR07_003868</name>
</gene>
<protein>
    <submittedName>
        <fullName evidence="3">Nucleoside-diphosphate-sugar epimerase</fullName>
    </submittedName>
</protein>
<dbReference type="SUPFAM" id="SSF51735">
    <property type="entry name" value="NAD(P)-binding Rossmann-fold domains"/>
    <property type="match status" value="1"/>
</dbReference>
<dbReference type="InterPro" id="IPR050177">
    <property type="entry name" value="Lipid_A_modif_metabolic_enz"/>
</dbReference>
<feature type="transmembrane region" description="Helical" evidence="1">
    <location>
        <begin position="345"/>
        <end position="366"/>
    </location>
</feature>
<sequence length="375" mass="39271">MNTESSQVRPEHSPPDPAGMVVAVTGAASGVGRLLVQRLATPEGSVAAREVVAIDEEFADLRGVTWRIADVSDPGLVSRLGGIDVLVHTADDRSLDSKPSERRAHNVRAAQTVLTAAAASGVPRVILVTSTMVYGAVPDNPVPLPENATRVSDNSEGLMGDFAEVEELAERARRAHPGLSVTVVRPAPLVGPDLDTLLSRHFSAPRLLTVKGHEQRWQFCHEDDLASALAYCALHGVTGTDGVVAVASEGSLSQGEVEEIAGMKHFEVPANLAFGAVRRLHQARITPAAAGEIKFLVYPCVVDCSALRDAGWKPGHDNESALIALLESKTGKHAIAGRSLGRKEVTITAAGAAGAAAAAIGTAAAIRHLRKRGRS</sequence>
<evidence type="ECO:0000259" key="2">
    <source>
        <dbReference type="Pfam" id="PF01370"/>
    </source>
</evidence>
<dbReference type="AlphaFoldDB" id="A0A840WIA2"/>
<dbReference type="PRINTS" id="PR00081">
    <property type="entry name" value="GDHRDH"/>
</dbReference>
<dbReference type="Gene3D" id="3.40.50.720">
    <property type="entry name" value="NAD(P)-binding Rossmann-like Domain"/>
    <property type="match status" value="1"/>
</dbReference>
<dbReference type="Pfam" id="PF01370">
    <property type="entry name" value="Epimerase"/>
    <property type="match status" value="1"/>
</dbReference>
<keyword evidence="1" id="KW-0812">Transmembrane</keyword>
<dbReference type="PANTHER" id="PTHR43245">
    <property type="entry name" value="BIFUNCTIONAL POLYMYXIN RESISTANCE PROTEIN ARNA"/>
    <property type="match status" value="1"/>
</dbReference>
<dbReference type="PANTHER" id="PTHR43245:SF52">
    <property type="entry name" value="NAD-DEPENDENT EPIMERASE_DEHYDRATASE"/>
    <property type="match status" value="1"/>
</dbReference>
<dbReference type="InterPro" id="IPR036291">
    <property type="entry name" value="NAD(P)-bd_dom_sf"/>
</dbReference>
<reference evidence="3 4" key="1">
    <citation type="submission" date="2020-08" db="EMBL/GenBank/DDBJ databases">
        <title>Sequencing the genomes of 1000 actinobacteria strains.</title>
        <authorList>
            <person name="Klenk H.-P."/>
        </authorList>
    </citation>
    <scope>NUCLEOTIDE SEQUENCE [LARGE SCALE GENOMIC DNA]</scope>
    <source>
        <strain evidence="3 4">DSM 44598</strain>
    </source>
</reference>